<accession>A0ABR9QKF2</accession>
<dbReference type="CDD" id="cd06587">
    <property type="entry name" value="VOC"/>
    <property type="match status" value="1"/>
</dbReference>
<dbReference type="InterPro" id="IPR029068">
    <property type="entry name" value="Glyas_Bleomycin-R_OHBP_Dase"/>
</dbReference>
<proteinExistence type="predicted"/>
<comment type="caution">
    <text evidence="2">The sequence shown here is derived from an EMBL/GenBank/DDBJ whole genome shotgun (WGS) entry which is preliminary data.</text>
</comment>
<dbReference type="Proteomes" id="UP001516662">
    <property type="component" value="Unassembled WGS sequence"/>
</dbReference>
<dbReference type="RefSeq" id="WP_193537110.1">
    <property type="nucleotide sequence ID" value="NZ_JADCLJ010000020.1"/>
</dbReference>
<protein>
    <recommendedName>
        <fullName evidence="1">VOC domain-containing protein</fullName>
    </recommendedName>
</protein>
<dbReference type="InterPro" id="IPR004360">
    <property type="entry name" value="Glyas_Fos-R_dOase_dom"/>
</dbReference>
<gene>
    <name evidence="2" type="ORF">IMZ08_12975</name>
</gene>
<dbReference type="PROSITE" id="PS51819">
    <property type="entry name" value="VOC"/>
    <property type="match status" value="1"/>
</dbReference>
<dbReference type="InterPro" id="IPR037523">
    <property type="entry name" value="VOC_core"/>
</dbReference>
<dbReference type="Pfam" id="PF00903">
    <property type="entry name" value="Glyoxalase"/>
    <property type="match status" value="1"/>
</dbReference>
<dbReference type="SUPFAM" id="SSF54593">
    <property type="entry name" value="Glyoxalase/Bleomycin resistance protein/Dihydroxybiphenyl dioxygenase"/>
    <property type="match status" value="1"/>
</dbReference>
<keyword evidence="3" id="KW-1185">Reference proteome</keyword>
<evidence type="ECO:0000313" key="3">
    <source>
        <dbReference type="Proteomes" id="UP001516662"/>
    </source>
</evidence>
<sequence length="138" mass="15800">MSGSFIKSIPCIHVPVSDLHQSVNWWIENFNVEHGTPFDPNSGKAELRVGNGEWVFLFETKEIQNQHTYTKGNLPHSDSSQIYLATLNVKDPEILHQRLLKNDVNVGELREAWTGKAFDCYDPDGNKFNIWGGEWIED</sequence>
<evidence type="ECO:0000259" key="1">
    <source>
        <dbReference type="PROSITE" id="PS51819"/>
    </source>
</evidence>
<evidence type="ECO:0000313" key="2">
    <source>
        <dbReference type="EMBL" id="MBE4908975.1"/>
    </source>
</evidence>
<feature type="domain" description="VOC" evidence="1">
    <location>
        <begin position="8"/>
        <end position="133"/>
    </location>
</feature>
<name>A0ABR9QKF2_9BACI</name>
<organism evidence="2 3">
    <name type="scientific">Litchfieldia luteola</name>
    <dbReference type="NCBI Taxonomy" id="682179"/>
    <lineage>
        <taxon>Bacteria</taxon>
        <taxon>Bacillati</taxon>
        <taxon>Bacillota</taxon>
        <taxon>Bacilli</taxon>
        <taxon>Bacillales</taxon>
        <taxon>Bacillaceae</taxon>
        <taxon>Litchfieldia</taxon>
    </lineage>
</organism>
<dbReference type="Gene3D" id="3.10.180.10">
    <property type="entry name" value="2,3-Dihydroxybiphenyl 1,2-Dioxygenase, domain 1"/>
    <property type="match status" value="1"/>
</dbReference>
<dbReference type="EMBL" id="JADCLJ010000020">
    <property type="protein sequence ID" value="MBE4908975.1"/>
    <property type="molecule type" value="Genomic_DNA"/>
</dbReference>
<reference evidence="2 3" key="1">
    <citation type="submission" date="2020-10" db="EMBL/GenBank/DDBJ databases">
        <title>Bacillus sp. HD4P25, an endophyte from a halophyte.</title>
        <authorList>
            <person name="Sun J.-Q."/>
        </authorList>
    </citation>
    <scope>NUCLEOTIDE SEQUENCE [LARGE SCALE GENOMIC DNA]</scope>
    <source>
        <strain evidence="2 3">YIM 93174</strain>
    </source>
</reference>